<dbReference type="OrthoDB" id="420606at2759"/>
<dbReference type="AlphaFoldDB" id="A0A812N4T6"/>
<dbReference type="EMBL" id="CAJNIZ010010530">
    <property type="protein sequence ID" value="CAE7302295.1"/>
    <property type="molecule type" value="Genomic_DNA"/>
</dbReference>
<evidence type="ECO:0000256" key="2">
    <source>
        <dbReference type="SAM" id="MobiDB-lite"/>
    </source>
</evidence>
<feature type="region of interest" description="Disordered" evidence="2">
    <location>
        <begin position="232"/>
        <end position="254"/>
    </location>
</feature>
<name>A0A812N4T6_SYMPI</name>
<dbReference type="Gene3D" id="3.30.1370.10">
    <property type="entry name" value="K Homology domain, type 1"/>
    <property type="match status" value="1"/>
</dbReference>
<dbReference type="InterPro" id="IPR036612">
    <property type="entry name" value="KH_dom_type_1_sf"/>
</dbReference>
<reference evidence="4" key="1">
    <citation type="submission" date="2021-02" db="EMBL/GenBank/DDBJ databases">
        <authorList>
            <person name="Dougan E. K."/>
            <person name="Rhodes N."/>
            <person name="Thang M."/>
            <person name="Chan C."/>
        </authorList>
    </citation>
    <scope>NUCLEOTIDE SEQUENCE</scope>
</reference>
<dbReference type="InterPro" id="IPR004088">
    <property type="entry name" value="KH_dom_type_1"/>
</dbReference>
<evidence type="ECO:0000256" key="1">
    <source>
        <dbReference type="PROSITE-ProRule" id="PRU00117"/>
    </source>
</evidence>
<dbReference type="Pfam" id="PF00013">
    <property type="entry name" value="KH_1"/>
    <property type="match status" value="1"/>
</dbReference>
<evidence type="ECO:0000259" key="3">
    <source>
        <dbReference type="Pfam" id="PF00013"/>
    </source>
</evidence>
<comment type="caution">
    <text evidence="4">The sequence shown here is derived from an EMBL/GenBank/DDBJ whole genome shotgun (WGS) entry which is preliminary data.</text>
</comment>
<feature type="domain" description="K Homology" evidence="3">
    <location>
        <begin position="93"/>
        <end position="136"/>
    </location>
</feature>
<dbReference type="GO" id="GO:0003723">
    <property type="term" value="F:RNA binding"/>
    <property type="evidence" value="ECO:0007669"/>
    <property type="project" value="UniProtKB-UniRule"/>
</dbReference>
<feature type="compositionally biased region" description="Polar residues" evidence="2">
    <location>
        <begin position="238"/>
        <end position="254"/>
    </location>
</feature>
<keyword evidence="5" id="KW-1185">Reference proteome</keyword>
<dbReference type="SUPFAM" id="SSF54791">
    <property type="entry name" value="Eukaryotic type KH-domain (KH-domain type I)"/>
    <property type="match status" value="1"/>
</dbReference>
<keyword evidence="1" id="KW-0694">RNA-binding</keyword>
<evidence type="ECO:0000313" key="5">
    <source>
        <dbReference type="Proteomes" id="UP000649617"/>
    </source>
</evidence>
<accession>A0A812N4T6</accession>
<proteinExistence type="predicted"/>
<sequence>MGYGYGGAVTVEIPLDEELLGSFCRRGRRRLRELQDATQTIVRLDRTRACLSVTGTESCIAVVQRHLASLGGPRRDVVPPVWAELMRTRTLQKGGAALARIQSASGCRVHIERQLREVRLFGPADSVALAQSLLEELQDQCCEQVVLESISDQDLENLPGLLEPLAMDHQVTLCVNASGLRVLGLRDRCGAACKELEALSQSLEEGLQRRNAQPAKEADASEERHGQVLMQIPPARDASQSSAKSTGSQEVPQQDLNIQQFVMGSSSRYACQAGCSLK</sequence>
<gene>
    <name evidence="4" type="ORF">SPIL2461_LOCUS6823</name>
</gene>
<evidence type="ECO:0000313" key="4">
    <source>
        <dbReference type="EMBL" id="CAE7302295.1"/>
    </source>
</evidence>
<dbReference type="Proteomes" id="UP000649617">
    <property type="component" value="Unassembled WGS sequence"/>
</dbReference>
<protein>
    <recommendedName>
        <fullName evidence="3">K Homology domain-containing protein</fullName>
    </recommendedName>
</protein>
<dbReference type="PROSITE" id="PS50084">
    <property type="entry name" value="KH_TYPE_1"/>
    <property type="match status" value="1"/>
</dbReference>
<organism evidence="4 5">
    <name type="scientific">Symbiodinium pilosum</name>
    <name type="common">Dinoflagellate</name>
    <dbReference type="NCBI Taxonomy" id="2952"/>
    <lineage>
        <taxon>Eukaryota</taxon>
        <taxon>Sar</taxon>
        <taxon>Alveolata</taxon>
        <taxon>Dinophyceae</taxon>
        <taxon>Suessiales</taxon>
        <taxon>Symbiodiniaceae</taxon>
        <taxon>Symbiodinium</taxon>
    </lineage>
</organism>